<sequence length="430" mass="45155">MNILVIGGGGREHALAWKAAQCNGVNTVFVAPGNAGTATEPKLENVDIGVTDIKGLLAFAQTNHVALTIVGPEAPLVEGVVDAFEEAGEIIFGPTQAAAQLEGSKAFTKDFLARHKIPTAEYQNFTEIEPALAYVREKGAPIVVKADGLAAGKGVIVAMTLQEAEDAIRDMLAGNAFGDAGSRVVIEEFLDGEEASFIVMVDGKNVLPFATSQDHKRAGNGDSGPNTGGMGAYSPAPVVTPEIHQRVMDEVILPTVEGMAAEGNPYKGFLYAGLMIMADGTPKVIEYNCRFGDPETQPIMLRLQSDLVALCQAACKGELAGKAIDFDPRAAVGVVLAAGGYPGNYNKGDAIEGLDKAAQLDGKVFHAGTAEKDGRVVTSGGRVLCATALGNNVTEAQQKAYELVGAINWQDVYFRTDIAYRAIKRESQAS</sequence>
<evidence type="ECO:0000256" key="8">
    <source>
        <dbReference type="ARBA" id="ARBA00022741"/>
    </source>
</evidence>
<evidence type="ECO:0000313" key="20">
    <source>
        <dbReference type="EMBL" id="RDV24889.1"/>
    </source>
</evidence>
<reference evidence="21" key="1">
    <citation type="submission" date="2018-08" db="EMBL/GenBank/DDBJ databases">
        <authorList>
            <person name="Zhang J."/>
            <person name="Du Z.-J."/>
        </authorList>
    </citation>
    <scope>NUCLEOTIDE SEQUENCE [LARGE SCALE GENOMIC DNA]</scope>
    <source>
        <strain evidence="21">KCTC 52655</strain>
    </source>
</reference>
<keyword evidence="7" id="KW-0479">Metal-binding</keyword>
<accession>A0A3D8M5D3</accession>
<dbReference type="NCBIfam" id="TIGR00877">
    <property type="entry name" value="purD"/>
    <property type="match status" value="1"/>
</dbReference>
<evidence type="ECO:0000256" key="4">
    <source>
        <dbReference type="ARBA" id="ARBA00013255"/>
    </source>
</evidence>
<dbReference type="SUPFAM" id="SSF56059">
    <property type="entry name" value="Glutathione synthetase ATP-binding domain-like"/>
    <property type="match status" value="1"/>
</dbReference>
<keyword evidence="9 17" id="KW-0658">Purine biosynthesis</keyword>
<evidence type="ECO:0000259" key="19">
    <source>
        <dbReference type="PROSITE" id="PS50975"/>
    </source>
</evidence>
<dbReference type="InterPro" id="IPR020559">
    <property type="entry name" value="PRibGlycinamide_synth_CS"/>
</dbReference>
<dbReference type="OrthoDB" id="9807240at2"/>
<dbReference type="SUPFAM" id="SSF51246">
    <property type="entry name" value="Rudiment single hybrid motif"/>
    <property type="match status" value="1"/>
</dbReference>
<dbReference type="SMART" id="SM01210">
    <property type="entry name" value="GARS_C"/>
    <property type="match status" value="1"/>
</dbReference>
<dbReference type="EC" id="6.3.4.13" evidence="4 17"/>
<dbReference type="Pfam" id="PF02844">
    <property type="entry name" value="GARS_N"/>
    <property type="match status" value="1"/>
</dbReference>
<dbReference type="Pfam" id="PF02843">
    <property type="entry name" value="GARS_C"/>
    <property type="match status" value="1"/>
</dbReference>
<gene>
    <name evidence="17" type="primary">purD</name>
    <name evidence="20" type="ORF">DXV75_12535</name>
</gene>
<dbReference type="InterPro" id="IPR013815">
    <property type="entry name" value="ATP_grasp_subdomain_1"/>
</dbReference>
<dbReference type="PROSITE" id="PS50975">
    <property type="entry name" value="ATP_GRASP"/>
    <property type="match status" value="1"/>
</dbReference>
<evidence type="ECO:0000256" key="17">
    <source>
        <dbReference type="HAMAP-Rule" id="MF_00138"/>
    </source>
</evidence>
<dbReference type="InterPro" id="IPR000115">
    <property type="entry name" value="PRibGlycinamide_synth"/>
</dbReference>
<dbReference type="InterPro" id="IPR020562">
    <property type="entry name" value="PRibGlycinamide_synth_N"/>
</dbReference>
<dbReference type="SMART" id="SM01209">
    <property type="entry name" value="GARS_A"/>
    <property type="match status" value="1"/>
</dbReference>
<comment type="cofactor">
    <cofactor evidence="1">
        <name>Mn(2+)</name>
        <dbReference type="ChEBI" id="CHEBI:29035"/>
    </cofactor>
</comment>
<dbReference type="InterPro" id="IPR020561">
    <property type="entry name" value="PRibGlycinamid_synth_ATP-grasp"/>
</dbReference>
<dbReference type="InterPro" id="IPR037123">
    <property type="entry name" value="PRibGlycinamide_synth_C_sf"/>
</dbReference>
<evidence type="ECO:0000256" key="14">
    <source>
        <dbReference type="ARBA" id="ARBA00042242"/>
    </source>
</evidence>
<dbReference type="Gene3D" id="3.30.1490.20">
    <property type="entry name" value="ATP-grasp fold, A domain"/>
    <property type="match status" value="1"/>
</dbReference>
<protein>
    <recommendedName>
        <fullName evidence="5 17">Phosphoribosylamine--glycine ligase</fullName>
        <ecNumber evidence="4 17">6.3.4.13</ecNumber>
    </recommendedName>
    <alternativeName>
        <fullName evidence="16 17">GARS</fullName>
    </alternativeName>
    <alternativeName>
        <fullName evidence="14 17">Glycinamide ribonucleotide synthetase</fullName>
    </alternativeName>
    <alternativeName>
        <fullName evidence="15 17">Phosphoribosylglycinamide synthetase</fullName>
    </alternativeName>
</protein>
<dbReference type="Pfam" id="PF01071">
    <property type="entry name" value="GARS_A"/>
    <property type="match status" value="1"/>
</dbReference>
<keyword evidence="11" id="KW-0460">Magnesium</keyword>
<keyword evidence="12" id="KW-0464">Manganese</keyword>
<dbReference type="RefSeq" id="WP_115593759.1">
    <property type="nucleotide sequence ID" value="NZ_QRHA01000008.1"/>
</dbReference>
<keyword evidence="6 17" id="KW-0436">Ligase</keyword>
<evidence type="ECO:0000256" key="12">
    <source>
        <dbReference type="ARBA" id="ARBA00023211"/>
    </source>
</evidence>
<comment type="similarity">
    <text evidence="13 17">Belongs to the GARS family.</text>
</comment>
<dbReference type="GO" id="GO:0046872">
    <property type="term" value="F:metal ion binding"/>
    <property type="evidence" value="ECO:0007669"/>
    <property type="project" value="UniProtKB-KW"/>
</dbReference>
<dbReference type="UniPathway" id="UPA00074">
    <property type="reaction ID" value="UER00125"/>
</dbReference>
<dbReference type="GO" id="GO:0006189">
    <property type="term" value="P:'de novo' IMP biosynthetic process"/>
    <property type="evidence" value="ECO:0007669"/>
    <property type="project" value="UniProtKB-UniRule"/>
</dbReference>
<evidence type="ECO:0000313" key="21">
    <source>
        <dbReference type="Proteomes" id="UP000256561"/>
    </source>
</evidence>
<feature type="domain" description="ATP-grasp" evidence="19">
    <location>
        <begin position="109"/>
        <end position="316"/>
    </location>
</feature>
<dbReference type="FunFam" id="3.30.1490.20:FF:000006">
    <property type="entry name" value="phosphoribosylamine--glycine ligase, chloroplastic-like"/>
    <property type="match status" value="1"/>
</dbReference>
<evidence type="ECO:0000256" key="1">
    <source>
        <dbReference type="ARBA" id="ARBA00001936"/>
    </source>
</evidence>
<comment type="catalytic activity">
    <reaction evidence="17">
        <text>5-phospho-beta-D-ribosylamine + glycine + ATP = N(1)-(5-phospho-beta-D-ribosyl)glycinamide + ADP + phosphate + H(+)</text>
        <dbReference type="Rhea" id="RHEA:17453"/>
        <dbReference type="ChEBI" id="CHEBI:15378"/>
        <dbReference type="ChEBI" id="CHEBI:30616"/>
        <dbReference type="ChEBI" id="CHEBI:43474"/>
        <dbReference type="ChEBI" id="CHEBI:57305"/>
        <dbReference type="ChEBI" id="CHEBI:58681"/>
        <dbReference type="ChEBI" id="CHEBI:143788"/>
        <dbReference type="ChEBI" id="CHEBI:456216"/>
        <dbReference type="EC" id="6.3.4.13"/>
    </reaction>
</comment>
<keyword evidence="21" id="KW-1185">Reference proteome</keyword>
<evidence type="ECO:0000256" key="13">
    <source>
        <dbReference type="ARBA" id="ARBA00038345"/>
    </source>
</evidence>
<evidence type="ECO:0000256" key="11">
    <source>
        <dbReference type="ARBA" id="ARBA00022842"/>
    </source>
</evidence>
<evidence type="ECO:0000256" key="6">
    <source>
        <dbReference type="ARBA" id="ARBA00022598"/>
    </source>
</evidence>
<evidence type="ECO:0000256" key="7">
    <source>
        <dbReference type="ARBA" id="ARBA00022723"/>
    </source>
</evidence>
<dbReference type="Gene3D" id="3.40.50.20">
    <property type="match status" value="1"/>
</dbReference>
<dbReference type="HAMAP" id="MF_00138">
    <property type="entry name" value="GARS"/>
    <property type="match status" value="1"/>
</dbReference>
<dbReference type="PANTHER" id="PTHR43472:SF1">
    <property type="entry name" value="PHOSPHORIBOSYLAMINE--GLYCINE LIGASE, CHLOROPLASTIC"/>
    <property type="match status" value="1"/>
</dbReference>
<dbReference type="EMBL" id="QRHA01000008">
    <property type="protein sequence ID" value="RDV24889.1"/>
    <property type="molecule type" value="Genomic_DNA"/>
</dbReference>
<name>A0A3D8M5D3_9ALTE</name>
<evidence type="ECO:0000256" key="15">
    <source>
        <dbReference type="ARBA" id="ARBA00042864"/>
    </source>
</evidence>
<dbReference type="GO" id="GO:0009113">
    <property type="term" value="P:purine nucleobase biosynthetic process"/>
    <property type="evidence" value="ECO:0007669"/>
    <property type="project" value="InterPro"/>
</dbReference>
<dbReference type="InterPro" id="IPR020560">
    <property type="entry name" value="PRibGlycinamide_synth_C-dom"/>
</dbReference>
<dbReference type="PROSITE" id="PS00184">
    <property type="entry name" value="GARS"/>
    <property type="match status" value="1"/>
</dbReference>
<keyword evidence="10 18" id="KW-0067">ATP-binding</keyword>
<evidence type="ECO:0000256" key="2">
    <source>
        <dbReference type="ARBA" id="ARBA00001946"/>
    </source>
</evidence>
<evidence type="ECO:0000256" key="16">
    <source>
        <dbReference type="ARBA" id="ARBA00079592"/>
    </source>
</evidence>
<organism evidence="20 21">
    <name type="scientific">Alteromonas aestuariivivens</name>
    <dbReference type="NCBI Taxonomy" id="1938339"/>
    <lineage>
        <taxon>Bacteria</taxon>
        <taxon>Pseudomonadati</taxon>
        <taxon>Pseudomonadota</taxon>
        <taxon>Gammaproteobacteria</taxon>
        <taxon>Alteromonadales</taxon>
        <taxon>Alteromonadaceae</taxon>
        <taxon>Alteromonas/Salinimonas group</taxon>
        <taxon>Alteromonas</taxon>
    </lineage>
</organism>
<dbReference type="InterPro" id="IPR011054">
    <property type="entry name" value="Rudment_hybrid_motif"/>
</dbReference>
<evidence type="ECO:0000256" key="9">
    <source>
        <dbReference type="ARBA" id="ARBA00022755"/>
    </source>
</evidence>
<comment type="cofactor">
    <cofactor evidence="2">
        <name>Mg(2+)</name>
        <dbReference type="ChEBI" id="CHEBI:18420"/>
    </cofactor>
</comment>
<evidence type="ECO:0000256" key="18">
    <source>
        <dbReference type="PROSITE-ProRule" id="PRU00409"/>
    </source>
</evidence>
<dbReference type="Proteomes" id="UP000256561">
    <property type="component" value="Unassembled WGS sequence"/>
</dbReference>
<dbReference type="FunFam" id="3.30.470.20:FF:000031">
    <property type="entry name" value="Phosphoribosylamine--glycine ligase"/>
    <property type="match status" value="1"/>
</dbReference>
<dbReference type="FunFam" id="3.90.600.10:FF:000001">
    <property type="entry name" value="Trifunctional purine biosynthetic protein adenosine-3"/>
    <property type="match status" value="1"/>
</dbReference>
<proteinExistence type="inferred from homology"/>
<comment type="pathway">
    <text evidence="3 17">Purine metabolism; IMP biosynthesis via de novo pathway; N(1)-(5-phospho-D-ribosyl)glycinamide from 5-phospho-alpha-D-ribose 1-diphosphate: step 2/2.</text>
</comment>
<keyword evidence="8 18" id="KW-0547">Nucleotide-binding</keyword>
<dbReference type="FunFam" id="3.40.50.20:FF:000006">
    <property type="entry name" value="Phosphoribosylamine--glycine ligase, chloroplastic"/>
    <property type="match status" value="1"/>
</dbReference>
<dbReference type="SUPFAM" id="SSF52440">
    <property type="entry name" value="PreATP-grasp domain"/>
    <property type="match status" value="1"/>
</dbReference>
<dbReference type="Gene3D" id="3.90.600.10">
    <property type="entry name" value="Phosphoribosylglycinamide synthetase, C-terminal domain"/>
    <property type="match status" value="1"/>
</dbReference>
<evidence type="ECO:0000256" key="3">
    <source>
        <dbReference type="ARBA" id="ARBA00005174"/>
    </source>
</evidence>
<evidence type="ECO:0000256" key="5">
    <source>
        <dbReference type="ARBA" id="ARBA00020605"/>
    </source>
</evidence>
<dbReference type="AlphaFoldDB" id="A0A3D8M5D3"/>
<dbReference type="PANTHER" id="PTHR43472">
    <property type="entry name" value="PHOSPHORIBOSYLAMINE--GLYCINE LIGASE"/>
    <property type="match status" value="1"/>
</dbReference>
<dbReference type="GO" id="GO:0005524">
    <property type="term" value="F:ATP binding"/>
    <property type="evidence" value="ECO:0007669"/>
    <property type="project" value="UniProtKB-UniRule"/>
</dbReference>
<dbReference type="GO" id="GO:0004637">
    <property type="term" value="F:phosphoribosylamine-glycine ligase activity"/>
    <property type="evidence" value="ECO:0007669"/>
    <property type="project" value="UniProtKB-UniRule"/>
</dbReference>
<dbReference type="InterPro" id="IPR016185">
    <property type="entry name" value="PreATP-grasp_dom_sf"/>
</dbReference>
<dbReference type="Gene3D" id="3.30.470.20">
    <property type="entry name" value="ATP-grasp fold, B domain"/>
    <property type="match status" value="1"/>
</dbReference>
<evidence type="ECO:0000256" key="10">
    <source>
        <dbReference type="ARBA" id="ARBA00022840"/>
    </source>
</evidence>
<dbReference type="InterPro" id="IPR011761">
    <property type="entry name" value="ATP-grasp"/>
</dbReference>
<comment type="caution">
    <text evidence="20">The sequence shown here is derived from an EMBL/GenBank/DDBJ whole genome shotgun (WGS) entry which is preliminary data.</text>
</comment>